<reference evidence="2" key="1">
    <citation type="submission" date="2021-01" db="EMBL/GenBank/DDBJ databases">
        <title>Whole genome shotgun sequence of Actinoplanes cyaneus NBRC 14990.</title>
        <authorList>
            <person name="Komaki H."/>
            <person name="Tamura T."/>
        </authorList>
    </citation>
    <scope>NUCLEOTIDE SEQUENCE</scope>
    <source>
        <strain evidence="2">NBRC 14990</strain>
    </source>
</reference>
<name>A0A919M2U9_9ACTN</name>
<comment type="caution">
    <text evidence="2">The sequence shown here is derived from an EMBL/GenBank/DDBJ whole genome shotgun (WGS) entry which is preliminary data.</text>
</comment>
<sequence length="116" mass="12283">MSTAFGSDHDQRLTLTGIRLPGGALRVVVTGELDIGTAAAFQERLSEILDGCPDQHVELDLAALDFCDLSGLRALHAVGRVAAEQRRPVRITVAGSCLDVLLNLCRTSAVLGYSPP</sequence>
<proteinExistence type="predicted"/>
<dbReference type="InterPro" id="IPR036513">
    <property type="entry name" value="STAS_dom_sf"/>
</dbReference>
<dbReference type="AlphaFoldDB" id="A0A919M2U9"/>
<dbReference type="CDD" id="cd07043">
    <property type="entry name" value="STAS_anti-anti-sigma_factors"/>
    <property type="match status" value="1"/>
</dbReference>
<accession>A0A919M2U9</accession>
<keyword evidence="3" id="KW-1185">Reference proteome</keyword>
<dbReference type="RefSeq" id="WP_203739276.1">
    <property type="nucleotide sequence ID" value="NZ_BAAAUC010000117.1"/>
</dbReference>
<dbReference type="SUPFAM" id="SSF52091">
    <property type="entry name" value="SpoIIaa-like"/>
    <property type="match status" value="1"/>
</dbReference>
<dbReference type="Gene3D" id="3.30.750.24">
    <property type="entry name" value="STAS domain"/>
    <property type="match status" value="1"/>
</dbReference>
<dbReference type="InterPro" id="IPR002645">
    <property type="entry name" value="STAS_dom"/>
</dbReference>
<dbReference type="InterPro" id="IPR058548">
    <property type="entry name" value="MlaB-like_STAS"/>
</dbReference>
<dbReference type="Pfam" id="PF13466">
    <property type="entry name" value="STAS_2"/>
    <property type="match status" value="1"/>
</dbReference>
<dbReference type="Proteomes" id="UP000619479">
    <property type="component" value="Unassembled WGS sequence"/>
</dbReference>
<organism evidence="2 3">
    <name type="scientific">Actinoplanes cyaneus</name>
    <dbReference type="NCBI Taxonomy" id="52696"/>
    <lineage>
        <taxon>Bacteria</taxon>
        <taxon>Bacillati</taxon>
        <taxon>Actinomycetota</taxon>
        <taxon>Actinomycetes</taxon>
        <taxon>Micromonosporales</taxon>
        <taxon>Micromonosporaceae</taxon>
        <taxon>Actinoplanes</taxon>
    </lineage>
</organism>
<protein>
    <recommendedName>
        <fullName evidence="1">STAS domain-containing protein</fullName>
    </recommendedName>
</protein>
<dbReference type="PROSITE" id="PS50801">
    <property type="entry name" value="STAS"/>
    <property type="match status" value="1"/>
</dbReference>
<dbReference type="EMBL" id="BOMH01000013">
    <property type="protein sequence ID" value="GID63847.1"/>
    <property type="molecule type" value="Genomic_DNA"/>
</dbReference>
<evidence type="ECO:0000259" key="1">
    <source>
        <dbReference type="PROSITE" id="PS50801"/>
    </source>
</evidence>
<gene>
    <name evidence="2" type="ORF">Acy02nite_17280</name>
</gene>
<evidence type="ECO:0000313" key="3">
    <source>
        <dbReference type="Proteomes" id="UP000619479"/>
    </source>
</evidence>
<feature type="domain" description="STAS" evidence="1">
    <location>
        <begin position="14"/>
        <end position="95"/>
    </location>
</feature>
<evidence type="ECO:0000313" key="2">
    <source>
        <dbReference type="EMBL" id="GID63847.1"/>
    </source>
</evidence>